<dbReference type="Proteomes" id="UP000014909">
    <property type="component" value="Chromosome"/>
</dbReference>
<evidence type="ECO:0000313" key="1">
    <source>
        <dbReference type="EMBL" id="AGP79268.1"/>
    </source>
</evidence>
<dbReference type="Gene3D" id="3.40.50.300">
    <property type="entry name" value="P-loop containing nucleotide triphosphate hydrolases"/>
    <property type="match status" value="1"/>
</dbReference>
<dbReference type="InterPro" id="IPR027417">
    <property type="entry name" value="P-loop_NTPase"/>
</dbReference>
<protein>
    <recommendedName>
        <fullName evidence="3">Sulfotransferase</fullName>
    </recommendedName>
</protein>
<evidence type="ECO:0000313" key="2">
    <source>
        <dbReference type="Proteomes" id="UP000014909"/>
    </source>
</evidence>
<dbReference type="BioCyc" id="AMAC1300253:G12YX-2914-MONOMER"/>
<dbReference type="AlphaFoldDB" id="S5AQC9"/>
<organism evidence="1 2">
    <name type="scientific">Alteromonas mediterranea 615</name>
    <dbReference type="NCBI Taxonomy" id="1300253"/>
    <lineage>
        <taxon>Bacteria</taxon>
        <taxon>Pseudomonadati</taxon>
        <taxon>Pseudomonadota</taxon>
        <taxon>Gammaproteobacteria</taxon>
        <taxon>Alteromonadales</taxon>
        <taxon>Alteromonadaceae</taxon>
        <taxon>Alteromonas/Salinimonas group</taxon>
        <taxon>Alteromonas</taxon>
    </lineage>
</organism>
<dbReference type="SUPFAM" id="SSF52540">
    <property type="entry name" value="P-loop containing nucleoside triphosphate hydrolases"/>
    <property type="match status" value="1"/>
</dbReference>
<dbReference type="Pfam" id="PF13469">
    <property type="entry name" value="Sulfotransfer_3"/>
    <property type="match status" value="1"/>
</dbReference>
<gene>
    <name evidence="1" type="ORF">I633_18200</name>
</gene>
<accession>S5AQC9</accession>
<dbReference type="HOGENOM" id="CLU_890369_0_0_6"/>
<name>S5AQC9_9ALTE</name>
<dbReference type="KEGG" id="amh:I633_18200"/>
<dbReference type="EMBL" id="CP004846">
    <property type="protein sequence ID" value="AGP79268.1"/>
    <property type="molecule type" value="Genomic_DNA"/>
</dbReference>
<reference evidence="1 2" key="1">
    <citation type="journal article" date="2013" name="Genome Biol. Evol.">
        <title>Genomic Diversity of "Deep Ecotype" Alteromonas macleodii Isolates: Evidence for Pan-Mediterranean Clonal Frames.</title>
        <authorList>
            <person name="Lopez-Perez M."/>
            <person name="Gonzaga A."/>
            <person name="Rodriguez-Valera F."/>
        </authorList>
    </citation>
    <scope>NUCLEOTIDE SEQUENCE [LARGE SCALE GENOMIC DNA]</scope>
    <source>
        <strain evidence="2">'English Channel 615'</strain>
    </source>
</reference>
<sequence>MDFQLYKKMLRDWAFEQKPVFIMGPERSGTSLLFQQVSNHPDFCDFSHATVETFCFIKPWLLLEAAGPENYEMRVYLGQKNFEAFQKKVHPLIERNKELSAEGMSLQYLNNAERKSVWFERRYKHLLRAFFYNSWLNLGEKLLVEKTPAHIRCAEEILGAFPNAKLLICTRDPAEIIASHRKRYKKEIDLGKKPGDKSIAWLNHSTFDYLKYFSSIDNKISFLAENHSENFIVVPYGQLTSDPELNLRKVFEFIGVDNIGATSSGDGKANQAWDPLLNQAPQKNIIDFSEQLDSEEIELIKAHKPSLMNSWI</sequence>
<proteinExistence type="predicted"/>
<dbReference type="PATRIC" id="fig|1300253.3.peg.3813"/>
<dbReference type="InterPro" id="IPR052736">
    <property type="entry name" value="Stf3_sulfotransferase"/>
</dbReference>
<dbReference type="PANTHER" id="PTHR36451:SF1">
    <property type="entry name" value="OMEGA-HYDROXY-BETA-DIHYDROMENAQUINONE-9 SULFOTRANSFERASE STF3"/>
    <property type="match status" value="1"/>
</dbReference>
<evidence type="ECO:0008006" key="3">
    <source>
        <dbReference type="Google" id="ProtNLM"/>
    </source>
</evidence>
<dbReference type="PANTHER" id="PTHR36451">
    <property type="entry name" value="PAPS-DEPENDENT SULFOTRANSFERASE STF3"/>
    <property type="match status" value="1"/>
</dbReference>